<evidence type="ECO:0000313" key="8">
    <source>
        <dbReference type="EMBL" id="AUX45535.1"/>
    </source>
</evidence>
<keyword evidence="3 6" id="KW-0812">Transmembrane</keyword>
<feature type="transmembrane region" description="Helical" evidence="6">
    <location>
        <begin position="245"/>
        <end position="262"/>
    </location>
</feature>
<sequence>MELTSLLSEARSRFQGSARSARSARIELGKGALWTHRLRGGPLLLNCTAGSVWVTREGDPDDVVLKAGSSYGGAGRGLLVVEALEPAQIAVAADEAGKTVRAALERARGSWLVLLSLAAVYLIWGSTYFAMAVALETLPPFLLAGARFTVAGALLYGVLRLRGVPRPTPRQWGAAARIGVLLLVCGNGFVVVAQQWVSSGVAAVVVSTMPLWVALITTVRGARGGDVVGGGDPLRGGAAVSRGEWVGLLVGFAGAALLHVGGDLDAEHAGALLLLLAPVSWALGSVYSRSLPLPEGPMAVAAEMLAGGAVMLGISALSGEQLAGGASARSLLAVGYLVVFGSIVALSAYTFLLRNTRPAIATSYAYVNPIVAIALGIWLGGERASAATWAAAAIIGVGVVIVSRARPGR</sequence>
<comment type="similarity">
    <text evidence="2">Belongs to the EamA transporter family.</text>
</comment>
<evidence type="ECO:0000256" key="6">
    <source>
        <dbReference type="SAM" id="Phobius"/>
    </source>
</evidence>
<feature type="transmembrane region" description="Helical" evidence="6">
    <location>
        <begin position="171"/>
        <end position="190"/>
    </location>
</feature>
<feature type="transmembrane region" description="Helical" evidence="6">
    <location>
        <begin position="299"/>
        <end position="319"/>
    </location>
</feature>
<dbReference type="EMBL" id="CP012673">
    <property type="protein sequence ID" value="AUX45535.1"/>
    <property type="molecule type" value="Genomic_DNA"/>
</dbReference>
<dbReference type="AlphaFoldDB" id="A0A2L0F1U3"/>
<feature type="transmembrane region" description="Helical" evidence="6">
    <location>
        <begin position="111"/>
        <end position="135"/>
    </location>
</feature>
<feature type="transmembrane region" description="Helical" evidence="6">
    <location>
        <begin position="387"/>
        <end position="405"/>
    </location>
</feature>
<gene>
    <name evidence="8" type="ORF">SOCE26_070290</name>
</gene>
<keyword evidence="4 6" id="KW-1133">Transmembrane helix</keyword>
<evidence type="ECO:0000256" key="4">
    <source>
        <dbReference type="ARBA" id="ARBA00022989"/>
    </source>
</evidence>
<feature type="domain" description="EamA" evidence="7">
    <location>
        <begin position="269"/>
        <end position="403"/>
    </location>
</feature>
<keyword evidence="5 6" id="KW-0472">Membrane</keyword>
<dbReference type="NCBIfam" id="NF008432">
    <property type="entry name" value="PRK11272.1"/>
    <property type="match status" value="1"/>
</dbReference>
<name>A0A2L0F1U3_SORCE</name>
<evidence type="ECO:0000256" key="3">
    <source>
        <dbReference type="ARBA" id="ARBA00022692"/>
    </source>
</evidence>
<feature type="transmembrane region" description="Helical" evidence="6">
    <location>
        <begin position="364"/>
        <end position="381"/>
    </location>
</feature>
<dbReference type="Pfam" id="PF00892">
    <property type="entry name" value="EamA"/>
    <property type="match status" value="2"/>
</dbReference>
<feature type="transmembrane region" description="Helical" evidence="6">
    <location>
        <begin position="331"/>
        <end position="352"/>
    </location>
</feature>
<feature type="transmembrane region" description="Helical" evidence="6">
    <location>
        <begin position="141"/>
        <end position="159"/>
    </location>
</feature>
<evidence type="ECO:0000256" key="2">
    <source>
        <dbReference type="ARBA" id="ARBA00007362"/>
    </source>
</evidence>
<organism evidence="8 9">
    <name type="scientific">Sorangium cellulosum</name>
    <name type="common">Polyangium cellulosum</name>
    <dbReference type="NCBI Taxonomy" id="56"/>
    <lineage>
        <taxon>Bacteria</taxon>
        <taxon>Pseudomonadati</taxon>
        <taxon>Myxococcota</taxon>
        <taxon>Polyangia</taxon>
        <taxon>Polyangiales</taxon>
        <taxon>Polyangiaceae</taxon>
        <taxon>Sorangium</taxon>
    </lineage>
</organism>
<dbReference type="SUPFAM" id="SSF103481">
    <property type="entry name" value="Multidrug resistance efflux transporter EmrE"/>
    <property type="match status" value="2"/>
</dbReference>
<dbReference type="Pfam" id="PF11142">
    <property type="entry name" value="DUF2917"/>
    <property type="match status" value="1"/>
</dbReference>
<dbReference type="InterPro" id="IPR050638">
    <property type="entry name" value="AA-Vitamin_Transporters"/>
</dbReference>
<dbReference type="PANTHER" id="PTHR32322">
    <property type="entry name" value="INNER MEMBRANE TRANSPORTER"/>
    <property type="match status" value="1"/>
</dbReference>
<dbReference type="OrthoDB" id="9812547at2"/>
<evidence type="ECO:0000259" key="7">
    <source>
        <dbReference type="Pfam" id="PF00892"/>
    </source>
</evidence>
<dbReference type="PANTHER" id="PTHR32322:SF2">
    <property type="entry name" value="EAMA DOMAIN-CONTAINING PROTEIN"/>
    <property type="match status" value="1"/>
</dbReference>
<dbReference type="InterPro" id="IPR037185">
    <property type="entry name" value="EmrE-like"/>
</dbReference>
<accession>A0A2L0F1U3</accession>
<reference evidence="8 9" key="1">
    <citation type="submission" date="2015-09" db="EMBL/GenBank/DDBJ databases">
        <title>Sorangium comparison.</title>
        <authorList>
            <person name="Zaburannyi N."/>
            <person name="Bunk B."/>
            <person name="Overmann J."/>
            <person name="Mueller R."/>
        </authorList>
    </citation>
    <scope>NUCLEOTIDE SEQUENCE [LARGE SCALE GENOMIC DNA]</scope>
    <source>
        <strain evidence="8 9">So ce26</strain>
    </source>
</reference>
<dbReference type="Proteomes" id="UP000238348">
    <property type="component" value="Chromosome"/>
</dbReference>
<proteinExistence type="inferred from homology"/>
<evidence type="ECO:0000256" key="1">
    <source>
        <dbReference type="ARBA" id="ARBA00004141"/>
    </source>
</evidence>
<evidence type="ECO:0000313" key="9">
    <source>
        <dbReference type="Proteomes" id="UP000238348"/>
    </source>
</evidence>
<dbReference type="InterPro" id="IPR000620">
    <property type="entry name" value="EamA_dom"/>
</dbReference>
<dbReference type="InterPro" id="IPR021317">
    <property type="entry name" value="DUF2917"/>
</dbReference>
<feature type="transmembrane region" description="Helical" evidence="6">
    <location>
        <begin position="268"/>
        <end position="287"/>
    </location>
</feature>
<dbReference type="RefSeq" id="WP_104983899.1">
    <property type="nucleotide sequence ID" value="NZ_CP012673.1"/>
</dbReference>
<protein>
    <recommendedName>
        <fullName evidence="7">EamA domain-containing protein</fullName>
    </recommendedName>
</protein>
<evidence type="ECO:0000256" key="5">
    <source>
        <dbReference type="ARBA" id="ARBA00023136"/>
    </source>
</evidence>
<dbReference type="GO" id="GO:0016020">
    <property type="term" value="C:membrane"/>
    <property type="evidence" value="ECO:0007669"/>
    <property type="project" value="UniProtKB-SubCell"/>
</dbReference>
<feature type="transmembrane region" description="Helical" evidence="6">
    <location>
        <begin position="196"/>
        <end position="215"/>
    </location>
</feature>
<comment type="subcellular location">
    <subcellularLocation>
        <location evidence="1">Membrane</location>
        <topology evidence="1">Multi-pass membrane protein</topology>
    </subcellularLocation>
</comment>
<feature type="domain" description="EamA" evidence="7">
    <location>
        <begin position="114"/>
        <end position="218"/>
    </location>
</feature>